<dbReference type="Proteomes" id="UP001081071">
    <property type="component" value="Unassembled WGS sequence"/>
</dbReference>
<gene>
    <name evidence="8" type="ORF">O4220_10390</name>
</gene>
<protein>
    <submittedName>
        <fullName evidence="8">Cytochrome P450</fullName>
    </submittedName>
</protein>
<dbReference type="SUPFAM" id="SSF48264">
    <property type="entry name" value="Cytochrome P450"/>
    <property type="match status" value="1"/>
</dbReference>
<dbReference type="Gene3D" id="1.10.630.10">
    <property type="entry name" value="Cytochrome P450"/>
    <property type="match status" value="1"/>
</dbReference>
<keyword evidence="9" id="KW-1185">Reference proteome</keyword>
<dbReference type="InterPro" id="IPR036396">
    <property type="entry name" value="Cyt_P450_sf"/>
</dbReference>
<evidence type="ECO:0000256" key="7">
    <source>
        <dbReference type="RuleBase" id="RU000461"/>
    </source>
</evidence>
<name>A0ABT4MD75_9NOCA</name>
<keyword evidence="4 7" id="KW-0560">Oxidoreductase</keyword>
<dbReference type="PRINTS" id="PR00385">
    <property type="entry name" value="P450"/>
</dbReference>
<organism evidence="8 9">
    <name type="scientific">Rhodococcus ruber</name>
    <dbReference type="NCBI Taxonomy" id="1830"/>
    <lineage>
        <taxon>Bacteria</taxon>
        <taxon>Bacillati</taxon>
        <taxon>Actinomycetota</taxon>
        <taxon>Actinomycetes</taxon>
        <taxon>Mycobacteriales</taxon>
        <taxon>Nocardiaceae</taxon>
        <taxon>Rhodococcus</taxon>
    </lineage>
</organism>
<dbReference type="InterPro" id="IPR002397">
    <property type="entry name" value="Cyt_P450_B"/>
</dbReference>
<keyword evidence="3 7" id="KW-0479">Metal-binding</keyword>
<evidence type="ECO:0000256" key="6">
    <source>
        <dbReference type="ARBA" id="ARBA00023033"/>
    </source>
</evidence>
<dbReference type="RefSeq" id="WP_269603837.1">
    <property type="nucleotide sequence ID" value="NZ_JAPWIJ010000004.1"/>
</dbReference>
<keyword evidence="6 7" id="KW-0503">Monooxygenase</keyword>
<evidence type="ECO:0000256" key="3">
    <source>
        <dbReference type="ARBA" id="ARBA00022723"/>
    </source>
</evidence>
<evidence type="ECO:0000256" key="2">
    <source>
        <dbReference type="ARBA" id="ARBA00022617"/>
    </source>
</evidence>
<dbReference type="EMBL" id="JAPWIJ010000004">
    <property type="protein sequence ID" value="MCZ4518927.1"/>
    <property type="molecule type" value="Genomic_DNA"/>
</dbReference>
<keyword evidence="2 7" id="KW-0349">Heme</keyword>
<dbReference type="InterPro" id="IPR001128">
    <property type="entry name" value="Cyt_P450"/>
</dbReference>
<dbReference type="PANTHER" id="PTHR46696">
    <property type="entry name" value="P450, PUTATIVE (EUROFUNG)-RELATED"/>
    <property type="match status" value="1"/>
</dbReference>
<dbReference type="CDD" id="cd11078">
    <property type="entry name" value="CYP130-like"/>
    <property type="match status" value="1"/>
</dbReference>
<accession>A0ABT4MD75</accession>
<comment type="caution">
    <text evidence="8">The sequence shown here is derived from an EMBL/GenBank/DDBJ whole genome shotgun (WGS) entry which is preliminary data.</text>
</comment>
<evidence type="ECO:0000256" key="1">
    <source>
        <dbReference type="ARBA" id="ARBA00010617"/>
    </source>
</evidence>
<evidence type="ECO:0000313" key="9">
    <source>
        <dbReference type="Proteomes" id="UP001081071"/>
    </source>
</evidence>
<keyword evidence="5 7" id="KW-0408">Iron</keyword>
<evidence type="ECO:0000256" key="5">
    <source>
        <dbReference type="ARBA" id="ARBA00023004"/>
    </source>
</evidence>
<comment type="similarity">
    <text evidence="1 7">Belongs to the cytochrome P450 family.</text>
</comment>
<reference evidence="8" key="1">
    <citation type="submission" date="2022-12" db="EMBL/GenBank/DDBJ databases">
        <authorList>
            <person name="Krivoruchko A.V."/>
            <person name="Elkin A."/>
        </authorList>
    </citation>
    <scope>NUCLEOTIDE SEQUENCE</scope>
    <source>
        <strain evidence="8">IEGM 1391</strain>
    </source>
</reference>
<sequence>MTVDASPPQVCPVAHDFDPLSAGYLSDPYQPLESLRDESPVHYVPSLDYWLVTRYADIAGVFADRETFSERIAQEPLAPLSEEARQILTEGVRNTPVLTNFGAPGHTRIRLRLARPFLPRRVEQLRPLIEQRAGELIDKFASNGSADLVEALTFPLPALTVFGLIGFPAEDADQLKSWCDNKLEVNWGRPSPEYQQRAATNMSLFWDYCERFVTTRLSNLADDLTSELIRQRETDEDALDDREITSVIFALSFAGHETTTNLIGNTLRQLLSRPELLLAIQADPSSIDRAVEETLRFDSSVVAWRRVTTKPTTIGGVEVPEGAKLMLSLASANRDPEQFADPDTFDIGRKNSRTHLSFGKGAHFCMGQHLARVEARVVIEMLVSRLPGLRWSDEQRWSFPPNISFRGPKELKVEWDTN</sequence>
<dbReference type="Pfam" id="PF00067">
    <property type="entry name" value="p450"/>
    <property type="match status" value="1"/>
</dbReference>
<dbReference type="PANTHER" id="PTHR46696:SF6">
    <property type="entry name" value="P450, PUTATIVE (EUROFUNG)-RELATED"/>
    <property type="match status" value="1"/>
</dbReference>
<proteinExistence type="inferred from homology"/>
<dbReference type="PRINTS" id="PR00359">
    <property type="entry name" value="BP450"/>
</dbReference>
<evidence type="ECO:0000313" key="8">
    <source>
        <dbReference type="EMBL" id="MCZ4518927.1"/>
    </source>
</evidence>
<dbReference type="InterPro" id="IPR017972">
    <property type="entry name" value="Cyt_P450_CS"/>
</dbReference>
<evidence type="ECO:0000256" key="4">
    <source>
        <dbReference type="ARBA" id="ARBA00023002"/>
    </source>
</evidence>
<dbReference type="PROSITE" id="PS00086">
    <property type="entry name" value="CYTOCHROME_P450"/>
    <property type="match status" value="1"/>
</dbReference>